<name>A0A939ERX6_9BACT</name>
<gene>
    <name evidence="1" type="ORF">J0X19_01805</name>
</gene>
<protein>
    <submittedName>
        <fullName evidence="1">Uncharacterized protein</fullName>
    </submittedName>
</protein>
<reference evidence="1" key="1">
    <citation type="submission" date="2021-03" db="EMBL/GenBank/DDBJ databases">
        <authorList>
            <person name="Kim M.K."/>
        </authorList>
    </citation>
    <scope>NUCLEOTIDE SEQUENCE</scope>
    <source>
        <strain evidence="1">BT186</strain>
    </source>
</reference>
<evidence type="ECO:0000313" key="2">
    <source>
        <dbReference type="Proteomes" id="UP000664144"/>
    </source>
</evidence>
<dbReference type="Proteomes" id="UP000664144">
    <property type="component" value="Unassembled WGS sequence"/>
</dbReference>
<dbReference type="RefSeq" id="WP_206980165.1">
    <property type="nucleotide sequence ID" value="NZ_JAFLQZ010000001.1"/>
</dbReference>
<accession>A0A939ERX6</accession>
<proteinExistence type="predicted"/>
<organism evidence="1 2">
    <name type="scientific">Hymenobacter telluris</name>
    <dbReference type="NCBI Taxonomy" id="2816474"/>
    <lineage>
        <taxon>Bacteria</taxon>
        <taxon>Pseudomonadati</taxon>
        <taxon>Bacteroidota</taxon>
        <taxon>Cytophagia</taxon>
        <taxon>Cytophagales</taxon>
        <taxon>Hymenobacteraceae</taxon>
        <taxon>Hymenobacter</taxon>
    </lineage>
</organism>
<evidence type="ECO:0000313" key="1">
    <source>
        <dbReference type="EMBL" id="MBO0356669.1"/>
    </source>
</evidence>
<keyword evidence="2" id="KW-1185">Reference proteome</keyword>
<dbReference type="AlphaFoldDB" id="A0A939ERX6"/>
<comment type="caution">
    <text evidence="1">The sequence shown here is derived from an EMBL/GenBank/DDBJ whole genome shotgun (WGS) entry which is preliminary data.</text>
</comment>
<dbReference type="EMBL" id="JAFLQZ010000001">
    <property type="protein sequence ID" value="MBO0356669.1"/>
    <property type="molecule type" value="Genomic_DNA"/>
</dbReference>
<sequence>MKANNIMAKLTRFTSFEALKSDAEEAKATPAARDKAHAEFEEFVKILQRELAAKKKVQSADER</sequence>